<organism evidence="2 3">
    <name type="scientific">Fontibacillus phaseoli</name>
    <dbReference type="NCBI Taxonomy" id="1416533"/>
    <lineage>
        <taxon>Bacteria</taxon>
        <taxon>Bacillati</taxon>
        <taxon>Bacillota</taxon>
        <taxon>Bacilli</taxon>
        <taxon>Bacillales</taxon>
        <taxon>Paenibacillaceae</taxon>
        <taxon>Fontibacillus</taxon>
    </lineage>
</organism>
<name>A0A369BEM7_9BACL</name>
<reference evidence="2 3" key="1">
    <citation type="submission" date="2018-07" db="EMBL/GenBank/DDBJ databases">
        <title>Genomic Encyclopedia of Type Strains, Phase III (KMG-III): the genomes of soil and plant-associated and newly described type strains.</title>
        <authorList>
            <person name="Whitman W."/>
        </authorList>
    </citation>
    <scope>NUCLEOTIDE SEQUENCE [LARGE SCALE GENOMIC DNA]</scope>
    <source>
        <strain evidence="2 3">CECT 8333</strain>
    </source>
</reference>
<feature type="region of interest" description="Disordered" evidence="1">
    <location>
        <begin position="29"/>
        <end position="59"/>
    </location>
</feature>
<evidence type="ECO:0000313" key="3">
    <source>
        <dbReference type="Proteomes" id="UP000253090"/>
    </source>
</evidence>
<protein>
    <submittedName>
        <fullName evidence="2">Uncharacterized protein</fullName>
    </submittedName>
</protein>
<feature type="compositionally biased region" description="Basic and acidic residues" evidence="1">
    <location>
        <begin position="39"/>
        <end position="59"/>
    </location>
</feature>
<sequence>MKPERESTLEYMIRVAQNLQHRIQRLLGRAKKSYRKPGRKADGAADQKARNRTGDADPQ</sequence>
<dbReference type="AlphaFoldDB" id="A0A369BEM7"/>
<keyword evidence="3" id="KW-1185">Reference proteome</keyword>
<proteinExistence type="predicted"/>
<evidence type="ECO:0000256" key="1">
    <source>
        <dbReference type="SAM" id="MobiDB-lite"/>
    </source>
</evidence>
<comment type="caution">
    <text evidence="2">The sequence shown here is derived from an EMBL/GenBank/DDBJ whole genome shotgun (WGS) entry which is preliminary data.</text>
</comment>
<dbReference type="EMBL" id="QPJW01000007">
    <property type="protein sequence ID" value="RCX18134.1"/>
    <property type="molecule type" value="Genomic_DNA"/>
</dbReference>
<evidence type="ECO:0000313" key="2">
    <source>
        <dbReference type="EMBL" id="RCX18134.1"/>
    </source>
</evidence>
<dbReference type="Proteomes" id="UP000253090">
    <property type="component" value="Unassembled WGS sequence"/>
</dbReference>
<accession>A0A369BEM7</accession>
<gene>
    <name evidence="2" type="ORF">DFP94_10788</name>
</gene>
<dbReference type="RefSeq" id="WP_114497645.1">
    <property type="nucleotide sequence ID" value="NZ_QPJW01000007.1"/>
</dbReference>
<feature type="compositionally biased region" description="Basic residues" evidence="1">
    <location>
        <begin position="29"/>
        <end position="38"/>
    </location>
</feature>